<evidence type="ECO:0000313" key="1">
    <source>
        <dbReference type="EMBL" id="KAI4862603.1"/>
    </source>
</evidence>
<protein>
    <submittedName>
        <fullName evidence="1">Uncharacterized protein</fullName>
    </submittedName>
</protein>
<sequence>MVTPACYAPSEAGRRYSRACPPYSIPYQDRRYHLSSSEGRTTTMTEREIDPDSSQPRKRIAVACGRCRKRKIRCSGDPGNGLPCTNCKNAGYEPCLFLRVSSTETHLRNEGSDFGYNLDAARPYSNQARVAVSPLGSMSQYAADTSGGDVMSSYRQTQYPYGSKGYFSPMSAWAGAYQDDGVDYAINYSQPMLGQDPTHMVQGYSRYGSGKSVYVDTDTALYGYGNLVHRPAVTSESPTGFSLSGMAASLPNATDRVGTSDRLLPQVNRTLTGSSSYRTDDLPGFSSAKTSPTTSMPEVGFGGINPPFDSPYSAPSTLPSSLPHRSSSQHQHQHQHDGPSSYHHHGGGTSGSEPLYSSSSSSAAATDSSLRSAADDSGSGLSYIYSDKLDGSRRDSQSSGGAGSGSVLPNGHIYVPDSHAHAPPPPPPSSSSSQSYVGSQGSSTSSAVVGVVDGATATATSGGRGSHGSGSSHMHATEGHRRSAGNLRG</sequence>
<name>A0ACB9YUH5_9PEZI</name>
<gene>
    <name evidence="1" type="ORF">F4820DRAFT_463549</name>
</gene>
<dbReference type="Proteomes" id="UP001497700">
    <property type="component" value="Unassembled WGS sequence"/>
</dbReference>
<proteinExistence type="predicted"/>
<organism evidence="1 2">
    <name type="scientific">Hypoxylon rubiginosum</name>
    <dbReference type="NCBI Taxonomy" id="110542"/>
    <lineage>
        <taxon>Eukaryota</taxon>
        <taxon>Fungi</taxon>
        <taxon>Dikarya</taxon>
        <taxon>Ascomycota</taxon>
        <taxon>Pezizomycotina</taxon>
        <taxon>Sordariomycetes</taxon>
        <taxon>Xylariomycetidae</taxon>
        <taxon>Xylariales</taxon>
        <taxon>Hypoxylaceae</taxon>
        <taxon>Hypoxylon</taxon>
    </lineage>
</organism>
<reference evidence="1 2" key="1">
    <citation type="journal article" date="2022" name="New Phytol.">
        <title>Ecological generalism drives hyperdiversity of secondary metabolite gene clusters in xylarialean endophytes.</title>
        <authorList>
            <person name="Franco M.E.E."/>
            <person name="Wisecaver J.H."/>
            <person name="Arnold A.E."/>
            <person name="Ju Y.M."/>
            <person name="Slot J.C."/>
            <person name="Ahrendt S."/>
            <person name="Moore L.P."/>
            <person name="Eastman K.E."/>
            <person name="Scott K."/>
            <person name="Konkel Z."/>
            <person name="Mondo S.J."/>
            <person name="Kuo A."/>
            <person name="Hayes R.D."/>
            <person name="Haridas S."/>
            <person name="Andreopoulos B."/>
            <person name="Riley R."/>
            <person name="LaButti K."/>
            <person name="Pangilinan J."/>
            <person name="Lipzen A."/>
            <person name="Amirebrahimi M."/>
            <person name="Yan J."/>
            <person name="Adam C."/>
            <person name="Keymanesh K."/>
            <person name="Ng V."/>
            <person name="Louie K."/>
            <person name="Northen T."/>
            <person name="Drula E."/>
            <person name="Henrissat B."/>
            <person name="Hsieh H.M."/>
            <person name="Youens-Clark K."/>
            <person name="Lutzoni F."/>
            <person name="Miadlikowska J."/>
            <person name="Eastwood D.C."/>
            <person name="Hamelin R.C."/>
            <person name="Grigoriev I.V."/>
            <person name="U'Ren J.M."/>
        </authorList>
    </citation>
    <scope>NUCLEOTIDE SEQUENCE [LARGE SCALE GENOMIC DNA]</scope>
    <source>
        <strain evidence="1 2">CBS 119005</strain>
    </source>
</reference>
<evidence type="ECO:0000313" key="2">
    <source>
        <dbReference type="Proteomes" id="UP001497700"/>
    </source>
</evidence>
<comment type="caution">
    <text evidence="1">The sequence shown here is derived from an EMBL/GenBank/DDBJ whole genome shotgun (WGS) entry which is preliminary data.</text>
</comment>
<accession>A0ACB9YUH5</accession>
<keyword evidence="2" id="KW-1185">Reference proteome</keyword>
<dbReference type="EMBL" id="MU393522">
    <property type="protein sequence ID" value="KAI4862603.1"/>
    <property type="molecule type" value="Genomic_DNA"/>
</dbReference>